<dbReference type="HOGENOM" id="CLU_004317_1_0_10"/>
<dbReference type="InterPro" id="IPR023997">
    <property type="entry name" value="TonB-dep_OMP_SusC/RagA_CS"/>
</dbReference>
<organism evidence="2 3">
    <name type="scientific">Sphingobacterium spiritivorum ATCC 33861</name>
    <dbReference type="NCBI Taxonomy" id="525373"/>
    <lineage>
        <taxon>Bacteria</taxon>
        <taxon>Pseudomonadati</taxon>
        <taxon>Bacteroidota</taxon>
        <taxon>Sphingobacteriia</taxon>
        <taxon>Sphingobacteriales</taxon>
        <taxon>Sphingobacteriaceae</taxon>
        <taxon>Sphingobacterium</taxon>
    </lineage>
</organism>
<dbReference type="InterPro" id="IPR023996">
    <property type="entry name" value="TonB-dep_OMP_SusC/RagA"/>
</dbReference>
<feature type="domain" description="TonB-dependent receptor plug" evidence="1">
    <location>
        <begin position="230"/>
        <end position="335"/>
    </location>
</feature>
<dbReference type="STRING" id="525373.HMPREF0766_12711"/>
<evidence type="ECO:0000259" key="1">
    <source>
        <dbReference type="Pfam" id="PF07715"/>
    </source>
</evidence>
<dbReference type="InterPro" id="IPR037066">
    <property type="entry name" value="Plug_dom_sf"/>
</dbReference>
<dbReference type="FunFam" id="2.170.130.10:FF:000003">
    <property type="entry name" value="SusC/RagA family TonB-linked outer membrane protein"/>
    <property type="match status" value="1"/>
</dbReference>
<keyword evidence="3" id="KW-1185">Reference proteome</keyword>
<gene>
    <name evidence="2" type="ORF">HMPREF0766_12711</name>
</gene>
<accession>D7VNZ1</accession>
<dbReference type="Pfam" id="PF13715">
    <property type="entry name" value="CarbopepD_reg_2"/>
    <property type="match status" value="1"/>
</dbReference>
<evidence type="ECO:0000313" key="2">
    <source>
        <dbReference type="EMBL" id="EFK57638.1"/>
    </source>
</evidence>
<dbReference type="SUPFAM" id="SSF49464">
    <property type="entry name" value="Carboxypeptidase regulatory domain-like"/>
    <property type="match status" value="1"/>
</dbReference>
<comment type="caution">
    <text evidence="2">The sequence shown here is derived from an EMBL/GenBank/DDBJ whole genome shotgun (WGS) entry which is preliminary data.</text>
</comment>
<name>D7VNZ1_SPHSI</name>
<dbReference type="InterPro" id="IPR012910">
    <property type="entry name" value="Plug_dom"/>
</dbReference>
<reference evidence="2" key="1">
    <citation type="submission" date="2010-07" db="EMBL/GenBank/DDBJ databases">
        <authorList>
            <person name="Muzny D."/>
            <person name="Qin X."/>
            <person name="Buhay C."/>
            <person name="Dugan-Rocha S."/>
            <person name="Ding Y."/>
            <person name="Chen G."/>
            <person name="Hawes A."/>
            <person name="Holder M."/>
            <person name="Jhangiani S."/>
            <person name="Johnson A."/>
            <person name="Khan Z."/>
            <person name="Li Z."/>
            <person name="Liu W."/>
            <person name="Liu X."/>
            <person name="Perez L."/>
            <person name="Shen H."/>
            <person name="Wang Q."/>
            <person name="Watt J."/>
            <person name="Xi L."/>
            <person name="Xin Y."/>
            <person name="Zhou J."/>
            <person name="Deng J."/>
            <person name="Jiang H."/>
            <person name="Liu Y."/>
            <person name="Qu J."/>
            <person name="Song X.-Z."/>
            <person name="Zhang L."/>
            <person name="Villasana D."/>
            <person name="Johnson A."/>
            <person name="Liu J."/>
            <person name="Liyanage D."/>
            <person name="Lorensuhewa L."/>
            <person name="Robinson T."/>
            <person name="Song A."/>
            <person name="Song B.-B."/>
            <person name="Dinh H."/>
            <person name="Thornton R."/>
            <person name="Coyle M."/>
            <person name="Francisco L."/>
            <person name="Jackson L."/>
            <person name="Javaid M."/>
            <person name="Korchina V."/>
            <person name="Kovar C."/>
            <person name="Mata R."/>
            <person name="Mathew T."/>
            <person name="Ngo R."/>
            <person name="Nguyen L."/>
            <person name="Nguyen N."/>
            <person name="Okwuonu G."/>
            <person name="Ongeri F."/>
            <person name="Pham C."/>
            <person name="Simmons D."/>
            <person name="Wilczek-Boney K."/>
            <person name="Hale W."/>
            <person name="Jakkamsetti A."/>
            <person name="Pham P."/>
            <person name="Ruth R."/>
            <person name="San Lucas F."/>
            <person name="Warren J."/>
            <person name="Zhang J."/>
            <person name="Zhao Z."/>
            <person name="Zhou C."/>
            <person name="Zhu D."/>
            <person name="Lee S."/>
            <person name="Bess C."/>
            <person name="Blankenburg K."/>
            <person name="Forbes L."/>
            <person name="Fu Q."/>
            <person name="Gubbala S."/>
            <person name="Hirani K."/>
            <person name="Jayaseelan J.C."/>
            <person name="Lara F."/>
            <person name="Munidasa M."/>
            <person name="Palculict T."/>
            <person name="Patil S."/>
            <person name="Pu L.-L."/>
            <person name="Saada N."/>
            <person name="Tang L."/>
            <person name="Weissenberger G."/>
            <person name="Zhu Y."/>
            <person name="Hemphill L."/>
            <person name="Shang Y."/>
            <person name="Youmans B."/>
            <person name="Ayvaz T."/>
            <person name="Ross M."/>
            <person name="Santibanez J."/>
            <person name="Aqrawi P."/>
            <person name="Gross S."/>
            <person name="Joshi V."/>
            <person name="Fowler G."/>
            <person name="Nazareth L."/>
            <person name="Reid J."/>
            <person name="Worley K."/>
            <person name="Petrosino J."/>
            <person name="Highlander S."/>
            <person name="Gibbs R."/>
        </authorList>
    </citation>
    <scope>NUCLEOTIDE SEQUENCE [LARGE SCALE GENOMIC DNA]</scope>
    <source>
        <strain evidence="2">ATCC 33861</strain>
    </source>
</reference>
<dbReference type="Pfam" id="PF07715">
    <property type="entry name" value="Plug"/>
    <property type="match status" value="1"/>
</dbReference>
<evidence type="ECO:0000313" key="3">
    <source>
        <dbReference type="Proteomes" id="UP000006258"/>
    </source>
</evidence>
<dbReference type="EMBL" id="ACHA02000011">
    <property type="protein sequence ID" value="EFK57638.1"/>
    <property type="molecule type" value="Genomic_DNA"/>
</dbReference>
<dbReference type="AlphaFoldDB" id="D7VNZ1"/>
<dbReference type="eggNOG" id="COG4206">
    <property type="taxonomic scope" value="Bacteria"/>
</dbReference>
<dbReference type="Gene3D" id="2.170.130.10">
    <property type="entry name" value="TonB-dependent receptor, plug domain"/>
    <property type="match status" value="1"/>
</dbReference>
<dbReference type="NCBIfam" id="TIGR04056">
    <property type="entry name" value="OMP_RagA_SusC"/>
    <property type="match status" value="1"/>
</dbReference>
<dbReference type="InterPro" id="IPR008969">
    <property type="entry name" value="CarboxyPept-like_regulatory"/>
</dbReference>
<dbReference type="Gene3D" id="2.60.40.1120">
    <property type="entry name" value="Carboxypeptidase-like, regulatory domain"/>
    <property type="match status" value="1"/>
</dbReference>
<sequence length="1168" mass="129920">MKKITHTQQWHGDRPCRGIFFKILYMKLTLFFSLFFCLQVFGSTEAQNISLDVRAASVKSVLRTIQKQTGFSYVIPEHLLDKSNPITIQIKDKPLDKALGLLIVNQPFQYAISNKVIVFKEKASTVAAATVPKEYRSQQIKLSGQVVDEDGNPLSGVSITIKGDTRAVVTDLKGNFSIDVKSTDQIVVTFLGMESQTIAVEDQRRIRIVMKALPDELDEVTVIGYGQQKKESIVSSLSTVGPKELTIKQRNLRNILAGQLAGVIAVQRSGEPGNDAAAFFIRGQSSYAGGNSPLVLVDGVPRRMDDIDVEEIETFTVLKDAAATSVYGAEGANGVVLITSKRGKVQKTIANFTAQSSVMTPQRMMKLMDSYTYLSLFNEALWNDQGNPNKDVFQPQITNEKLEKYRTGEDPDLYPSVNWMDLLRSNTQSSRYTVNFRGGSDKVRFFTSGAYFKENGIFKSNALENYNSNIGLDRFNLRSNVDMHLSNSTQLSVDMSGQYLRKNQPGFTSDDIFAFISHYPVHMIPMVYSDGTASDHGAVGALTVNQPYNMINNSGYSKTWSGYLQTKVALKQDLKFITEGLYANGVVSFDADFYSTLLRSKTPNTFFALGRNTDGTLNKRTIKPGSALGNPYQVQGGDNVGGSKNIYLEGSLNYKRVFAERHDVSGLILYMQKESQSQRDANGMKLLPFRKQSIVARATYGYDNRYLVEASMGATGSDNFATGNRWGVFPAAGVAWYLSNEKFMEGSQKYINKLKLRASYGITGNDRIGRDDVRFPYRGSINENAPGYDFGLAPGFGGSSSNSRGAGIVEGTFPALAVSWEIEKKLNTGIDIGLFSGRVDLSVDYFKNRRSDILLQRRTVLDATGFRSFPFQNFGVVDNKGVDASLILKQKAGNVNISARGNLTYARNKIVEYDEIPQKYPYMNYTGNSIDRPFLYIADGLYTPADFDITTAQNGSKTYKLKAGMPTSTSYVAPGDIKYKDLNNDGLINEYDRTYDHKFFSPVPEIVYGFGVNADWKGLSVGVFFQGTANASANMLAVAGNIIPFDVGVDNGSARIEMQNRWRADDPENQNVFMPRVHSGGYAYNVMPSTWWYRDAGFLRLKNVEIGYDFNKDLIKRLKMRNLRLYLQGTNVALWDKMKFWDPELGSANSGAKYPLSSTYSLGLEITF</sequence>
<dbReference type="NCBIfam" id="TIGR04057">
    <property type="entry name" value="SusC_RagA_signa"/>
    <property type="match status" value="1"/>
</dbReference>
<dbReference type="SUPFAM" id="SSF56935">
    <property type="entry name" value="Porins"/>
    <property type="match status" value="1"/>
</dbReference>
<protein>
    <submittedName>
        <fullName evidence="2">TonB-linked outer membrane protein, SusC/RagA family</fullName>
    </submittedName>
</protein>
<proteinExistence type="predicted"/>
<dbReference type="Proteomes" id="UP000006258">
    <property type="component" value="Unassembled WGS sequence"/>
</dbReference>